<evidence type="ECO:0000256" key="7">
    <source>
        <dbReference type="ARBA" id="ARBA00022683"/>
    </source>
</evidence>
<keyword evidence="3" id="KW-0813">Transport</keyword>
<dbReference type="InterPro" id="IPR003501">
    <property type="entry name" value="PTS_EIIB_2/3"/>
</dbReference>
<evidence type="ECO:0000313" key="10">
    <source>
        <dbReference type="EMBL" id="BDU78113.1"/>
    </source>
</evidence>
<evidence type="ECO:0000256" key="6">
    <source>
        <dbReference type="ARBA" id="ARBA00022679"/>
    </source>
</evidence>
<dbReference type="KEGG" id="msea:METESE_30710"/>
<dbReference type="FunFam" id="3.40.50.2300:FF:000014">
    <property type="entry name" value="PTS system fructose-like transporter subunit IIB"/>
    <property type="match status" value="1"/>
</dbReference>
<organism evidence="10 11">
    <name type="scientific">Mesoterricola sediminis</name>
    <dbReference type="NCBI Taxonomy" id="2927980"/>
    <lineage>
        <taxon>Bacteria</taxon>
        <taxon>Pseudomonadati</taxon>
        <taxon>Acidobacteriota</taxon>
        <taxon>Holophagae</taxon>
        <taxon>Holophagales</taxon>
        <taxon>Holophagaceae</taxon>
        <taxon>Mesoterricola</taxon>
    </lineage>
</organism>
<keyword evidence="8" id="KW-0418">Kinase</keyword>
<keyword evidence="11" id="KW-1185">Reference proteome</keyword>
<dbReference type="GO" id="GO:0022877">
    <property type="term" value="F:protein-N(PI)-phosphohistidine-fructose phosphotransferase system transporter activity"/>
    <property type="evidence" value="ECO:0007669"/>
    <property type="project" value="InterPro"/>
</dbReference>
<dbReference type="Proteomes" id="UP001228113">
    <property type="component" value="Chromosome"/>
</dbReference>
<dbReference type="PANTHER" id="PTHR30505:SF0">
    <property type="entry name" value="FRUCTOSE-LIKE PTS SYSTEM EIIBC COMPONENT-RELATED"/>
    <property type="match status" value="1"/>
</dbReference>
<dbReference type="InterPro" id="IPR050864">
    <property type="entry name" value="Bacterial_PTS_Sugar_Transport"/>
</dbReference>
<dbReference type="GO" id="GO:0009401">
    <property type="term" value="P:phosphoenolpyruvate-dependent sugar phosphotransferase system"/>
    <property type="evidence" value="ECO:0007669"/>
    <property type="project" value="UniProtKB-KW"/>
</dbReference>
<dbReference type="CDD" id="cd05569">
    <property type="entry name" value="PTS_IIB_fructose"/>
    <property type="match status" value="1"/>
</dbReference>
<keyword evidence="6" id="KW-0808">Transferase</keyword>
<evidence type="ECO:0000256" key="1">
    <source>
        <dbReference type="ARBA" id="ARBA00001401"/>
    </source>
</evidence>
<dbReference type="SUPFAM" id="SSF52794">
    <property type="entry name" value="PTS system IIB component-like"/>
    <property type="match status" value="1"/>
</dbReference>
<comment type="catalytic activity">
    <reaction evidence="1">
        <text>D-fructose(out) + N(pros)-phospho-L-histidyl-[protein] = D-fructose 1-phosphate(in) + L-histidyl-[protein]</text>
        <dbReference type="Rhea" id="RHEA:49252"/>
        <dbReference type="Rhea" id="RHEA-COMP:9745"/>
        <dbReference type="Rhea" id="RHEA-COMP:9746"/>
        <dbReference type="ChEBI" id="CHEBI:29979"/>
        <dbReference type="ChEBI" id="CHEBI:37721"/>
        <dbReference type="ChEBI" id="CHEBI:58674"/>
        <dbReference type="ChEBI" id="CHEBI:64837"/>
        <dbReference type="EC" id="2.7.1.202"/>
    </reaction>
</comment>
<dbReference type="Pfam" id="PF02302">
    <property type="entry name" value="PTS_IIB"/>
    <property type="match status" value="1"/>
</dbReference>
<dbReference type="EC" id="2.7.1.202" evidence="2"/>
<proteinExistence type="predicted"/>
<dbReference type="Gene3D" id="3.40.50.2300">
    <property type="match status" value="1"/>
</dbReference>
<keyword evidence="5" id="KW-0762">Sugar transport</keyword>
<dbReference type="AlphaFoldDB" id="A0AA48KH78"/>
<evidence type="ECO:0000256" key="4">
    <source>
        <dbReference type="ARBA" id="ARBA00022553"/>
    </source>
</evidence>
<dbReference type="GO" id="GO:0016301">
    <property type="term" value="F:kinase activity"/>
    <property type="evidence" value="ECO:0007669"/>
    <property type="project" value="UniProtKB-KW"/>
</dbReference>
<dbReference type="PANTHER" id="PTHR30505">
    <property type="entry name" value="FRUCTOSE-LIKE PERMEASE"/>
    <property type="match status" value="1"/>
</dbReference>
<evidence type="ECO:0000256" key="8">
    <source>
        <dbReference type="ARBA" id="ARBA00022777"/>
    </source>
</evidence>
<keyword evidence="4" id="KW-0597">Phosphoprotein</keyword>
<dbReference type="PROSITE" id="PS51099">
    <property type="entry name" value="PTS_EIIB_TYPE_2"/>
    <property type="match status" value="1"/>
</dbReference>
<dbReference type="GO" id="GO:0005886">
    <property type="term" value="C:plasma membrane"/>
    <property type="evidence" value="ECO:0007669"/>
    <property type="project" value="TreeGrafter"/>
</dbReference>
<dbReference type="NCBIfam" id="TIGR00829">
    <property type="entry name" value="FRU"/>
    <property type="match status" value="1"/>
</dbReference>
<accession>A0AA48KH78</accession>
<dbReference type="GO" id="GO:0090563">
    <property type="term" value="F:protein-phosphocysteine-sugar phosphotransferase activity"/>
    <property type="evidence" value="ECO:0007669"/>
    <property type="project" value="TreeGrafter"/>
</dbReference>
<dbReference type="InterPro" id="IPR013011">
    <property type="entry name" value="PTS_EIIB_2"/>
</dbReference>
<evidence type="ECO:0000256" key="2">
    <source>
        <dbReference type="ARBA" id="ARBA00012799"/>
    </source>
</evidence>
<name>A0AA48KH78_9BACT</name>
<dbReference type="RefSeq" id="WP_243329502.1">
    <property type="nucleotide sequence ID" value="NZ_AP027081.1"/>
</dbReference>
<sequence length="100" mass="10764">MNILAITACPTGIAHTYMAAEQLERTGKQLGHTIKVETQGAMGLENRLTEEDIAHADALILAADIAVEGRDRFAALTRVVEVPVQAAIRNPAEIFARLEA</sequence>
<keyword evidence="7" id="KW-0598">Phosphotransferase system</keyword>
<evidence type="ECO:0000259" key="9">
    <source>
        <dbReference type="PROSITE" id="PS51099"/>
    </source>
</evidence>
<gene>
    <name evidence="10" type="ORF">METESE_30710</name>
</gene>
<dbReference type="InterPro" id="IPR036095">
    <property type="entry name" value="PTS_EIIB-like_sf"/>
</dbReference>
<dbReference type="InterPro" id="IPR003353">
    <property type="entry name" value="PTS_IIB_fruc"/>
</dbReference>
<evidence type="ECO:0000256" key="3">
    <source>
        <dbReference type="ARBA" id="ARBA00022448"/>
    </source>
</evidence>
<dbReference type="EMBL" id="AP027081">
    <property type="protein sequence ID" value="BDU78113.1"/>
    <property type="molecule type" value="Genomic_DNA"/>
</dbReference>
<evidence type="ECO:0000313" key="11">
    <source>
        <dbReference type="Proteomes" id="UP001228113"/>
    </source>
</evidence>
<protein>
    <recommendedName>
        <fullName evidence="2">protein-N(pi)-phosphohistidine--D-fructose phosphotransferase</fullName>
        <ecNumber evidence="2">2.7.1.202</ecNumber>
    </recommendedName>
</protein>
<feature type="domain" description="PTS EIIB type-2" evidence="9">
    <location>
        <begin position="1"/>
        <end position="100"/>
    </location>
</feature>
<reference evidence="10" key="1">
    <citation type="journal article" date="2023" name="Int. J. Syst. Evol. Microbiol.">
        <title>Mesoterricola silvestris gen. nov., sp. nov., Mesoterricola sediminis sp. nov., Geothrix oryzae sp. nov., Geothrix edaphica sp. nov., Geothrix rubra sp. nov., and Geothrix limicola sp. nov., six novel members of Acidobacteriota isolated from soils.</title>
        <authorList>
            <person name="Itoh H."/>
            <person name="Sugisawa Y."/>
            <person name="Mise K."/>
            <person name="Xu Z."/>
            <person name="Kuniyasu M."/>
            <person name="Ushijima N."/>
            <person name="Kawano K."/>
            <person name="Kobayashi E."/>
            <person name="Shiratori Y."/>
            <person name="Masuda Y."/>
            <person name="Senoo K."/>
        </authorList>
    </citation>
    <scope>NUCLEOTIDE SEQUENCE</scope>
    <source>
        <strain evidence="10">W786</strain>
    </source>
</reference>
<evidence type="ECO:0000256" key="5">
    <source>
        <dbReference type="ARBA" id="ARBA00022597"/>
    </source>
</evidence>